<reference evidence="6" key="1">
    <citation type="submission" date="2022-04" db="EMBL/GenBank/DDBJ databases">
        <title>Human microbiome associated bacterial genomes.</title>
        <authorList>
            <person name="Sandstrom S."/>
            <person name="Salamzade R."/>
            <person name="Kalan L.R."/>
        </authorList>
    </citation>
    <scope>NUCLEOTIDE SEQUENCE</scope>
    <source>
        <strain evidence="6">P3-SID1762</strain>
    </source>
</reference>
<dbReference type="RefSeq" id="WP_024357657.1">
    <property type="nucleotide sequence ID" value="NZ_JALXRO010000028.1"/>
</dbReference>
<dbReference type="Proteomes" id="UP001206890">
    <property type="component" value="Unassembled WGS sequence"/>
</dbReference>
<dbReference type="AlphaFoldDB" id="A0AAW5Q7F7"/>
<gene>
    <name evidence="6" type="ORF">M3D93_07330</name>
</gene>
<evidence type="ECO:0000313" key="7">
    <source>
        <dbReference type="Proteomes" id="UP001206890"/>
    </source>
</evidence>
<dbReference type="InterPro" id="IPR020020">
    <property type="entry name" value="Luciferase-type_oxidoreductase"/>
</dbReference>
<sequence>MTALDTLTENGLSLGIELPLDNDLARRDVSGHGLFPDLTRHQERAQLADRLGFRALWLRDVPMWRPRDFGDAGQVFDPIPYLGYLAASTEHILLGTAGIVLPLRHPVALAKEAATVDVLSGGRLLLGLASGDRPGEYPFFGVDFDRRGETYRDGVRVLREIWAQAALGRIDQDSFLPAPADGTIPLIGIGGAQQSPAWAAEYLDAHMTYHRAGPQMRAVAAQWRAISLKPFMTNLYLDLAENPDAPFEPIRLGARVGTTGLTDYLTGLAAAGVAHVNLVLRPGRRDVEDVMEEIGQDVIPALRARTASEPAGADIRS</sequence>
<dbReference type="Gene3D" id="3.20.20.30">
    <property type="entry name" value="Luciferase-like domain"/>
    <property type="match status" value="1"/>
</dbReference>
<dbReference type="InterPro" id="IPR011251">
    <property type="entry name" value="Luciferase-like_dom"/>
</dbReference>
<dbReference type="Pfam" id="PF00296">
    <property type="entry name" value="Bac_luciferase"/>
    <property type="match status" value="1"/>
</dbReference>
<dbReference type="PANTHER" id="PTHR30011:SF16">
    <property type="entry name" value="C2H2 FINGER DOMAIN TRANSCRIPTION FACTOR (EUROFUNG)-RELATED"/>
    <property type="match status" value="1"/>
</dbReference>
<proteinExistence type="predicted"/>
<evidence type="ECO:0000256" key="4">
    <source>
        <dbReference type="ARBA" id="ARBA00023033"/>
    </source>
</evidence>
<dbReference type="EC" id="1.-.-.-" evidence="6"/>
<feature type="domain" description="Luciferase-like" evidence="5">
    <location>
        <begin position="33"/>
        <end position="225"/>
    </location>
</feature>
<evidence type="ECO:0000256" key="3">
    <source>
        <dbReference type="ARBA" id="ARBA00023002"/>
    </source>
</evidence>
<evidence type="ECO:0000313" key="6">
    <source>
        <dbReference type="EMBL" id="MCT2117568.1"/>
    </source>
</evidence>
<evidence type="ECO:0000259" key="5">
    <source>
        <dbReference type="Pfam" id="PF00296"/>
    </source>
</evidence>
<dbReference type="InterPro" id="IPR051260">
    <property type="entry name" value="Diverse_substr_monoxygenases"/>
</dbReference>
<keyword evidence="4" id="KW-0503">Monooxygenase</keyword>
<dbReference type="GO" id="GO:0016705">
    <property type="term" value="F:oxidoreductase activity, acting on paired donors, with incorporation or reduction of molecular oxygen"/>
    <property type="evidence" value="ECO:0007669"/>
    <property type="project" value="InterPro"/>
</dbReference>
<accession>A0AAW5Q7F7</accession>
<evidence type="ECO:0000256" key="1">
    <source>
        <dbReference type="ARBA" id="ARBA00022630"/>
    </source>
</evidence>
<keyword evidence="1" id="KW-0285">Flavoprotein</keyword>
<dbReference type="SUPFAM" id="SSF51679">
    <property type="entry name" value="Bacterial luciferase-like"/>
    <property type="match status" value="1"/>
</dbReference>
<dbReference type="GO" id="GO:0004497">
    <property type="term" value="F:monooxygenase activity"/>
    <property type="evidence" value="ECO:0007669"/>
    <property type="project" value="UniProtKB-KW"/>
</dbReference>
<organism evidence="6 7">
    <name type="scientific">Dietzia cinnamea</name>
    <dbReference type="NCBI Taxonomy" id="321318"/>
    <lineage>
        <taxon>Bacteria</taxon>
        <taxon>Bacillati</taxon>
        <taxon>Actinomycetota</taxon>
        <taxon>Actinomycetes</taxon>
        <taxon>Mycobacteriales</taxon>
        <taxon>Dietziaceae</taxon>
        <taxon>Dietzia</taxon>
    </lineage>
</organism>
<dbReference type="GeneID" id="69642553"/>
<keyword evidence="3 6" id="KW-0560">Oxidoreductase</keyword>
<dbReference type="EMBL" id="JALXTC010000026">
    <property type="protein sequence ID" value="MCT2117568.1"/>
    <property type="molecule type" value="Genomic_DNA"/>
</dbReference>
<comment type="caution">
    <text evidence="6">The sequence shown here is derived from an EMBL/GenBank/DDBJ whole genome shotgun (WGS) entry which is preliminary data.</text>
</comment>
<dbReference type="NCBIfam" id="TIGR03571">
    <property type="entry name" value="lucif_BA3436"/>
    <property type="match status" value="1"/>
</dbReference>
<keyword evidence="2" id="KW-0288">FMN</keyword>
<dbReference type="InterPro" id="IPR036661">
    <property type="entry name" value="Luciferase-like_sf"/>
</dbReference>
<evidence type="ECO:0000256" key="2">
    <source>
        <dbReference type="ARBA" id="ARBA00022643"/>
    </source>
</evidence>
<protein>
    <submittedName>
        <fullName evidence="6">TIGR03571 family LLM class oxidoreductase</fullName>
        <ecNumber evidence="6">1.-.-.-</ecNumber>
    </submittedName>
</protein>
<dbReference type="PANTHER" id="PTHR30011">
    <property type="entry name" value="ALKANESULFONATE MONOOXYGENASE-RELATED"/>
    <property type="match status" value="1"/>
</dbReference>
<name>A0AAW5Q7F7_9ACTN</name>